<dbReference type="GO" id="GO:0015031">
    <property type="term" value="P:protein transport"/>
    <property type="evidence" value="ECO:0007669"/>
    <property type="project" value="UniProtKB-KW"/>
</dbReference>
<keyword evidence="6" id="KW-0509">mRNA transport</keyword>
<evidence type="ECO:0000256" key="4">
    <source>
        <dbReference type="ARBA" id="ARBA00022448"/>
    </source>
</evidence>
<feature type="transmembrane region" description="Helical" evidence="13">
    <location>
        <begin position="150"/>
        <end position="170"/>
    </location>
</feature>
<keyword evidence="12" id="KW-0539">Nucleus</keyword>
<accession>A0A9W4XCP7</accession>
<comment type="subcellular location">
    <subcellularLocation>
        <location evidence="1">Nucleus membrane</location>
        <topology evidence="1">Multi-pass membrane protein</topology>
    </subcellularLocation>
    <subcellularLocation>
        <location evidence="2">Nucleus</location>
        <location evidence="2">Nuclear pore complex</location>
    </subcellularLocation>
</comment>
<sequence length="602" mass="71065">MNSSSIRNDNYQSIFKKIYNKRLRFVLNINLIISLILPYIYQFPFNSSNTTSFEILSNFLIKTPLIFISLFLIKQVRKKYSNINYSPYKTLSSQIYHILTSKSFFSNWLFYLISSILIYSFYIFNFNFKFQYYLLSKEYRSKSLINDQFIYYWFNCLFLSLFYNFMQLIFQRSRFNFKYGDNRISPQTTLFKSTNLVKIVSQSIGINILVTVLSPIVYYFIKPYFYKFNFILIWLLNLDTTIPKNNTTISTYFKLSYLSYLIILSWEFENHIFNVYSIIGCIDGKKSICSFASDPIACLINGLKNENELVKLTAFQELAYLSTSSDLRASKLRNLLFSQRSKKYNYWNQIYNLCVDEISSVNQRINYRSDSDLKALKSLNIFKDELSNKPIDLFGNSIDSQRKVKSEPIKDYIQPEKAKSSKWISYIHPIQLNIVTNINKSLTIKDFKSQLIKLKYSFLSSNFGILFRITPKKDAESRVLNSVNFGNSIISISNIVKKSIELDKLNITTPYDLSNTLNLLEKVIRTTTNYVDYPPKSIYIENKFQIKHNLIAILHDLSMHEFYEICIIYNFKLNDIILNPRTYKLAKWVIDIAIADQKQKER</sequence>
<proteinExistence type="inferred from homology"/>
<dbReference type="GO" id="GO:0031965">
    <property type="term" value="C:nuclear membrane"/>
    <property type="evidence" value="ECO:0007669"/>
    <property type="project" value="UniProtKB-SubCell"/>
</dbReference>
<dbReference type="GO" id="GO:0051028">
    <property type="term" value="P:mRNA transport"/>
    <property type="evidence" value="ECO:0007669"/>
    <property type="project" value="UniProtKB-KW"/>
</dbReference>
<name>A0A9W4XCP7_9ASCO</name>
<evidence type="ECO:0000313" key="14">
    <source>
        <dbReference type="EMBL" id="CAI5760775.1"/>
    </source>
</evidence>
<evidence type="ECO:0000256" key="3">
    <source>
        <dbReference type="ARBA" id="ARBA00005760"/>
    </source>
</evidence>
<dbReference type="Pfam" id="PF09531">
    <property type="entry name" value="Ndc1_Nup"/>
    <property type="match status" value="1"/>
</dbReference>
<evidence type="ECO:0000256" key="1">
    <source>
        <dbReference type="ARBA" id="ARBA00004232"/>
    </source>
</evidence>
<dbReference type="GO" id="GO:0005816">
    <property type="term" value="C:spindle pole body"/>
    <property type="evidence" value="ECO:0007669"/>
    <property type="project" value="TreeGrafter"/>
</dbReference>
<keyword evidence="5 13" id="KW-0812">Transmembrane</keyword>
<comment type="caution">
    <text evidence="14">The sequence shown here is derived from an EMBL/GenBank/DDBJ whole genome shotgun (WGS) entry which is preliminary data.</text>
</comment>
<evidence type="ECO:0000256" key="2">
    <source>
        <dbReference type="ARBA" id="ARBA00004567"/>
    </source>
</evidence>
<reference evidence="14" key="1">
    <citation type="submission" date="2022-12" db="EMBL/GenBank/DDBJ databases">
        <authorList>
            <person name="Brejova B."/>
        </authorList>
    </citation>
    <scope>NUCLEOTIDE SEQUENCE</scope>
</reference>
<dbReference type="InterPro" id="IPR019049">
    <property type="entry name" value="Nucleoporin_prot_Ndc1/Nup"/>
</dbReference>
<keyword evidence="7" id="KW-0653">Protein transport</keyword>
<evidence type="ECO:0000256" key="10">
    <source>
        <dbReference type="ARBA" id="ARBA00023132"/>
    </source>
</evidence>
<dbReference type="GO" id="GO:0106166">
    <property type="term" value="F:spindle pole body-nuclear membrane anchor activity"/>
    <property type="evidence" value="ECO:0007669"/>
    <property type="project" value="TreeGrafter"/>
</dbReference>
<evidence type="ECO:0000256" key="9">
    <source>
        <dbReference type="ARBA" id="ARBA00023010"/>
    </source>
</evidence>
<dbReference type="PANTHER" id="PTHR13269">
    <property type="entry name" value="NUCLEOPORIN NDC1"/>
    <property type="match status" value="1"/>
</dbReference>
<evidence type="ECO:0000256" key="5">
    <source>
        <dbReference type="ARBA" id="ARBA00022692"/>
    </source>
</evidence>
<keyword evidence="10" id="KW-0906">Nuclear pore complex</keyword>
<keyword evidence="8 13" id="KW-1133">Transmembrane helix</keyword>
<evidence type="ECO:0000256" key="6">
    <source>
        <dbReference type="ARBA" id="ARBA00022816"/>
    </source>
</evidence>
<evidence type="ECO:0000256" key="11">
    <source>
        <dbReference type="ARBA" id="ARBA00023136"/>
    </source>
</evidence>
<organism evidence="14 15">
    <name type="scientific">Candida verbasci</name>
    <dbReference type="NCBI Taxonomy" id="1227364"/>
    <lineage>
        <taxon>Eukaryota</taxon>
        <taxon>Fungi</taxon>
        <taxon>Dikarya</taxon>
        <taxon>Ascomycota</taxon>
        <taxon>Saccharomycotina</taxon>
        <taxon>Pichiomycetes</taxon>
        <taxon>Debaryomycetaceae</taxon>
        <taxon>Candida/Lodderomyces clade</taxon>
        <taxon>Candida</taxon>
    </lineage>
</organism>
<dbReference type="GO" id="GO:0006999">
    <property type="term" value="P:nuclear pore organization"/>
    <property type="evidence" value="ECO:0007669"/>
    <property type="project" value="TreeGrafter"/>
</dbReference>
<evidence type="ECO:0000256" key="7">
    <source>
        <dbReference type="ARBA" id="ARBA00022927"/>
    </source>
</evidence>
<dbReference type="PANTHER" id="PTHR13269:SF6">
    <property type="entry name" value="NUCLEOPORIN NDC1"/>
    <property type="match status" value="1"/>
</dbReference>
<feature type="transmembrane region" description="Helical" evidence="13">
    <location>
        <begin position="108"/>
        <end position="130"/>
    </location>
</feature>
<keyword evidence="4" id="KW-0813">Transport</keyword>
<dbReference type="AlphaFoldDB" id="A0A9W4XCP7"/>
<keyword evidence="11 13" id="KW-0472">Membrane</keyword>
<evidence type="ECO:0000256" key="12">
    <source>
        <dbReference type="ARBA" id="ARBA00023242"/>
    </source>
</evidence>
<keyword evidence="15" id="KW-1185">Reference proteome</keyword>
<feature type="transmembrane region" description="Helical" evidence="13">
    <location>
        <begin position="199"/>
        <end position="221"/>
    </location>
</feature>
<keyword evidence="9" id="KW-0811">Translocation</keyword>
<feature type="transmembrane region" description="Helical" evidence="13">
    <location>
        <begin position="25"/>
        <end position="43"/>
    </location>
</feature>
<evidence type="ECO:0000256" key="13">
    <source>
        <dbReference type="SAM" id="Phobius"/>
    </source>
</evidence>
<dbReference type="GO" id="GO:0070762">
    <property type="term" value="C:nuclear pore transmembrane ring"/>
    <property type="evidence" value="ECO:0007669"/>
    <property type="project" value="TreeGrafter"/>
</dbReference>
<dbReference type="Proteomes" id="UP001152885">
    <property type="component" value="Unassembled WGS sequence"/>
</dbReference>
<comment type="similarity">
    <text evidence="3">Belongs to the NDC1 family.</text>
</comment>
<dbReference type="EMBL" id="CANTUO010000007">
    <property type="protein sequence ID" value="CAI5760775.1"/>
    <property type="molecule type" value="Genomic_DNA"/>
</dbReference>
<evidence type="ECO:0008006" key="16">
    <source>
        <dbReference type="Google" id="ProtNLM"/>
    </source>
</evidence>
<dbReference type="GO" id="GO:0070631">
    <property type="term" value="P:spindle pole body localization"/>
    <property type="evidence" value="ECO:0007669"/>
    <property type="project" value="TreeGrafter"/>
</dbReference>
<gene>
    <name evidence="14" type="ORF">CANVERA_P5283</name>
</gene>
<evidence type="ECO:0000313" key="15">
    <source>
        <dbReference type="Proteomes" id="UP001152885"/>
    </source>
</evidence>
<dbReference type="OrthoDB" id="67850at2759"/>
<protein>
    <recommendedName>
        <fullName evidence="16">Nucleoporin NDC1</fullName>
    </recommendedName>
</protein>
<feature type="transmembrane region" description="Helical" evidence="13">
    <location>
        <begin position="55"/>
        <end position="73"/>
    </location>
</feature>
<evidence type="ECO:0000256" key="8">
    <source>
        <dbReference type="ARBA" id="ARBA00022989"/>
    </source>
</evidence>